<evidence type="ECO:0000313" key="1">
    <source>
        <dbReference type="EMBL" id="ALI55030.1"/>
    </source>
</evidence>
<accession>A0A0N9ZGV6</accession>
<sequence length="166" mass="17625">MSTISTLRKFATPLTVGTFLVTGVTGTLWYFHIVTDIGRWLHEIIGLAMMIAVGLHLVINWRAFLNYFKRPVALVVMIGFLAMTIGGYVMPEGEQSGGGRPGLAAVQLLGTKDLATLAPVFDMTGDDLAAKMVVAGYANAQATSTVIDLAGAQPNALLNALEVMAK</sequence>
<protein>
    <submittedName>
        <fullName evidence="1">Uncharacterized protein</fullName>
    </submittedName>
</protein>
<dbReference type="OrthoDB" id="5363112at2"/>
<reference evidence="1 2" key="1">
    <citation type="submission" date="2015-05" db="EMBL/GenBank/DDBJ databases">
        <authorList>
            <person name="Wang D.B."/>
            <person name="Wang M."/>
        </authorList>
    </citation>
    <scope>NUCLEOTIDE SEQUENCE [LARGE SCALE GENOMIC DNA]</scope>
    <source>
        <strain evidence="1 2">IMCC 12053</strain>
    </source>
</reference>
<dbReference type="EMBL" id="CP012023">
    <property type="protein sequence ID" value="ALI55030.1"/>
    <property type="molecule type" value="Genomic_DNA"/>
</dbReference>
<proteinExistence type="predicted"/>
<dbReference type="KEGG" id="cmar:IMCC12053_1082"/>
<dbReference type="PATRIC" id="fig|1397108.4.peg.1109"/>
<evidence type="ECO:0000313" key="2">
    <source>
        <dbReference type="Proteomes" id="UP000064920"/>
    </source>
</evidence>
<name>A0A0N9ZGV6_9RHOB</name>
<dbReference type="Proteomes" id="UP000064920">
    <property type="component" value="Chromosome"/>
</dbReference>
<organism evidence="1 2">
    <name type="scientific">Celeribacter marinus</name>
    <dbReference type="NCBI Taxonomy" id="1397108"/>
    <lineage>
        <taxon>Bacteria</taxon>
        <taxon>Pseudomonadati</taxon>
        <taxon>Pseudomonadota</taxon>
        <taxon>Alphaproteobacteria</taxon>
        <taxon>Rhodobacterales</taxon>
        <taxon>Roseobacteraceae</taxon>
        <taxon>Celeribacter</taxon>
    </lineage>
</organism>
<dbReference type="AlphaFoldDB" id="A0A0N9ZGV6"/>
<dbReference type="STRING" id="1397108.IMCC12053_1082"/>
<dbReference type="RefSeq" id="WP_062216395.1">
    <property type="nucleotide sequence ID" value="NZ_CP012023.1"/>
</dbReference>
<keyword evidence="2" id="KW-1185">Reference proteome</keyword>
<gene>
    <name evidence="1" type="ORF">IMCC12053_1082</name>
</gene>